<feature type="compositionally biased region" description="Polar residues" evidence="7">
    <location>
        <begin position="42"/>
        <end position="55"/>
    </location>
</feature>
<dbReference type="PANTHER" id="PTHR47400">
    <property type="entry name" value="PROLINE-RICH TRANSMEMBRANE PROTEIN 3"/>
    <property type="match status" value="1"/>
</dbReference>
<dbReference type="PANTHER" id="PTHR47400:SF1">
    <property type="entry name" value="PROLINE-RICH TRANSMEMBRANE PROTEIN 3"/>
    <property type="match status" value="1"/>
</dbReference>
<feature type="compositionally biased region" description="Low complexity" evidence="7">
    <location>
        <begin position="777"/>
        <end position="791"/>
    </location>
</feature>
<name>A0A6G0J502_LARCR</name>
<feature type="region of interest" description="Disordered" evidence="7">
    <location>
        <begin position="541"/>
        <end position="568"/>
    </location>
</feature>
<evidence type="ECO:0000256" key="3">
    <source>
        <dbReference type="ARBA" id="ARBA00022692"/>
    </source>
</evidence>
<feature type="region of interest" description="Disordered" evidence="7">
    <location>
        <begin position="26"/>
        <end position="98"/>
    </location>
</feature>
<evidence type="ECO:0000256" key="7">
    <source>
        <dbReference type="SAM" id="MobiDB-lite"/>
    </source>
</evidence>
<evidence type="ECO:0000259" key="9">
    <source>
        <dbReference type="Pfam" id="PF25987"/>
    </source>
</evidence>
<sequence length="869" mass="94344">MTQRTGRNNNAPDSLSTEVRLKTEAFLSKSSSGSMEGGRQDVYSTASQKLLNQTAVPKEPERAGNEKQSGSGITLTTTPALSLHHSGPRDPEGADKANTSITGYTHSSVHIISEKPLSHITAEERPSHTSMVNNDFLDGLPIGLNSRKLPIKNNVYTSMINQNMSGPGGSRVLGLRPCVVLPNFNGTNLLWEDMRRTLAFAWELHVFGSASLFILMAVLAVIGMAGACTLPHSVHDALILTDILLILSGALRGVLLLLDPYGTCQILSRAALAAFQNVPLQLLLWAQLCNGQAVDSEVGVQRPSSSAGSVHFRSLVSDVEPKSVASARRGSLVFKFDGQRHQNSTPVFHNLMHAKLKRLDPSVQCSDNLMTLKVRGVRAPHFLVDSGEGHLIPLSQMPPKCGFSVKRSRRDVRFAAPYQGCNVTQQGGDYVLPLRLWGAPMTLSCPAVLPPPTVSCFPSGMVLKISGITANELNVKVSGTWKSLSMVCSSCGIAVEVLPGGLTLTAPYNRGLCIETKGEKYLLTLLLADVGLLVTCPSLLDTKPTTTNKPTTTTTPPRDSGQSQQYPQYPQFPMFPQYPVFPQPPALTPPPLLPMRTVAPSPQGPQLPSSSNTEAPPAEHNAFPFMPQYPQFLQYPLFPKPVPPTQPATANENTAAPLAQLPQMPQSPEYPFSFFPQFPMAPGIFHPTTPPPPPATSTEALVTTPATSIKHDGKPCVHQQSPLLMPPQYPLLPDPEPSLPPQGQSQAVQDPKPYHVYPQTYQIPVLYPPPKYPSQRQNTQTAAPTTTSATSAANTLKPAAQKPFYYPHPYMPAYYVPPRTAMPVFPDPPGTPPANSAPSDEQEHQPIYAMPPFYYYRSHQRPKRAARHL</sequence>
<reference evidence="10 11" key="1">
    <citation type="submission" date="2019-07" db="EMBL/GenBank/DDBJ databases">
        <title>Chromosome genome assembly for large yellow croaker.</title>
        <authorList>
            <person name="Xiao S."/>
        </authorList>
    </citation>
    <scope>NUCLEOTIDE SEQUENCE [LARGE SCALE GENOMIC DNA]</scope>
    <source>
        <strain evidence="10">JMULYC20181020</strain>
        <tissue evidence="10">Muscle</tissue>
    </source>
</reference>
<feature type="compositionally biased region" description="Low complexity" evidence="7">
    <location>
        <begin position="542"/>
        <end position="568"/>
    </location>
</feature>
<feature type="domain" description="Proline-rich transmembrane protein 3/4" evidence="9">
    <location>
        <begin position="183"/>
        <end position="286"/>
    </location>
</feature>
<feature type="compositionally biased region" description="Pro residues" evidence="7">
    <location>
        <begin position="724"/>
        <end position="740"/>
    </location>
</feature>
<dbReference type="Pfam" id="PF25987">
    <property type="entry name" value="PRRT3"/>
    <property type="match status" value="1"/>
</dbReference>
<evidence type="ECO:0000256" key="5">
    <source>
        <dbReference type="ARBA" id="ARBA00022989"/>
    </source>
</evidence>
<evidence type="ECO:0000313" key="10">
    <source>
        <dbReference type="EMBL" id="KAE8298542.1"/>
    </source>
</evidence>
<feature type="region of interest" description="Disordered" evidence="7">
    <location>
        <begin position="1"/>
        <end position="20"/>
    </location>
</feature>
<feature type="region of interest" description="Disordered" evidence="7">
    <location>
        <begin position="825"/>
        <end position="844"/>
    </location>
</feature>
<comment type="subcellular location">
    <subcellularLocation>
        <location evidence="1">Membrane</location>
        <topology evidence="1">Multi-pass membrane protein</topology>
    </subcellularLocation>
</comment>
<keyword evidence="2" id="KW-0597">Phosphoprotein</keyword>
<keyword evidence="6 8" id="KW-0472">Membrane</keyword>
<protein>
    <recommendedName>
        <fullName evidence="9">Proline-rich transmembrane protein 3/4 domain-containing protein</fullName>
    </recommendedName>
</protein>
<keyword evidence="3 8" id="KW-0812">Transmembrane</keyword>
<gene>
    <name evidence="10" type="ORF">D5F01_LYC03044</name>
</gene>
<evidence type="ECO:0000256" key="6">
    <source>
        <dbReference type="ARBA" id="ARBA00023136"/>
    </source>
</evidence>
<dbReference type="AlphaFoldDB" id="A0A6G0J502"/>
<feature type="region of interest" description="Disordered" evidence="7">
    <location>
        <begin position="771"/>
        <end position="791"/>
    </location>
</feature>
<dbReference type="InterPro" id="IPR043242">
    <property type="entry name" value="PRRT3"/>
</dbReference>
<feature type="compositionally biased region" description="Polar residues" evidence="7">
    <location>
        <begin position="66"/>
        <end position="80"/>
    </location>
</feature>
<evidence type="ECO:0000256" key="1">
    <source>
        <dbReference type="ARBA" id="ARBA00004141"/>
    </source>
</evidence>
<comment type="caution">
    <text evidence="10">The sequence shown here is derived from an EMBL/GenBank/DDBJ whole genome shotgun (WGS) entry which is preliminary data.</text>
</comment>
<dbReference type="Proteomes" id="UP000424527">
    <property type="component" value="Unassembled WGS sequence"/>
</dbReference>
<accession>A0A6G0J502</accession>
<feature type="compositionally biased region" description="Polar residues" evidence="7">
    <location>
        <begin position="1"/>
        <end position="17"/>
    </location>
</feature>
<keyword evidence="11" id="KW-1185">Reference proteome</keyword>
<evidence type="ECO:0000256" key="4">
    <source>
        <dbReference type="ARBA" id="ARBA00022729"/>
    </source>
</evidence>
<dbReference type="InterPro" id="IPR059081">
    <property type="entry name" value="PRRT3-4"/>
</dbReference>
<evidence type="ECO:0000313" key="11">
    <source>
        <dbReference type="Proteomes" id="UP000424527"/>
    </source>
</evidence>
<organism evidence="10 11">
    <name type="scientific">Larimichthys crocea</name>
    <name type="common">Large yellow croaker</name>
    <name type="synonym">Pseudosciaena crocea</name>
    <dbReference type="NCBI Taxonomy" id="215358"/>
    <lineage>
        <taxon>Eukaryota</taxon>
        <taxon>Metazoa</taxon>
        <taxon>Chordata</taxon>
        <taxon>Craniata</taxon>
        <taxon>Vertebrata</taxon>
        <taxon>Euteleostomi</taxon>
        <taxon>Actinopterygii</taxon>
        <taxon>Neopterygii</taxon>
        <taxon>Teleostei</taxon>
        <taxon>Neoteleostei</taxon>
        <taxon>Acanthomorphata</taxon>
        <taxon>Eupercaria</taxon>
        <taxon>Sciaenidae</taxon>
        <taxon>Larimichthys</taxon>
    </lineage>
</organism>
<proteinExistence type="predicted"/>
<keyword evidence="5 8" id="KW-1133">Transmembrane helix</keyword>
<feature type="compositionally biased region" description="Low complexity" evidence="7">
    <location>
        <begin position="600"/>
        <end position="611"/>
    </location>
</feature>
<evidence type="ECO:0000256" key="2">
    <source>
        <dbReference type="ARBA" id="ARBA00022553"/>
    </source>
</evidence>
<dbReference type="EMBL" id="REGW02000003">
    <property type="protein sequence ID" value="KAE8298542.1"/>
    <property type="molecule type" value="Genomic_DNA"/>
</dbReference>
<keyword evidence="4" id="KW-0732">Signal</keyword>
<feature type="region of interest" description="Disordered" evidence="7">
    <location>
        <begin position="586"/>
        <end position="623"/>
    </location>
</feature>
<evidence type="ECO:0000256" key="8">
    <source>
        <dbReference type="SAM" id="Phobius"/>
    </source>
</evidence>
<feature type="transmembrane region" description="Helical" evidence="8">
    <location>
        <begin position="204"/>
        <end position="225"/>
    </location>
</feature>
<feature type="region of interest" description="Disordered" evidence="7">
    <location>
        <begin position="708"/>
        <end position="750"/>
    </location>
</feature>